<evidence type="ECO:0000313" key="1">
    <source>
        <dbReference type="EMBL" id="JAE39034.1"/>
    </source>
</evidence>
<proteinExistence type="predicted"/>
<reference evidence="1" key="2">
    <citation type="journal article" date="2015" name="Data Brief">
        <title>Shoot transcriptome of the giant reed, Arundo donax.</title>
        <authorList>
            <person name="Barrero R.A."/>
            <person name="Guerrero F.D."/>
            <person name="Moolhuijzen P."/>
            <person name="Goolsby J.A."/>
            <person name="Tidwell J."/>
            <person name="Bellgard S.E."/>
            <person name="Bellgard M.I."/>
        </authorList>
    </citation>
    <scope>NUCLEOTIDE SEQUENCE</scope>
    <source>
        <tissue evidence="1">Shoot tissue taken approximately 20 cm above the soil surface</tissue>
    </source>
</reference>
<dbReference type="AlphaFoldDB" id="A0A0A9HT79"/>
<organism evidence="1">
    <name type="scientific">Arundo donax</name>
    <name type="common">Giant reed</name>
    <name type="synonym">Donax arundinaceus</name>
    <dbReference type="NCBI Taxonomy" id="35708"/>
    <lineage>
        <taxon>Eukaryota</taxon>
        <taxon>Viridiplantae</taxon>
        <taxon>Streptophyta</taxon>
        <taxon>Embryophyta</taxon>
        <taxon>Tracheophyta</taxon>
        <taxon>Spermatophyta</taxon>
        <taxon>Magnoliopsida</taxon>
        <taxon>Liliopsida</taxon>
        <taxon>Poales</taxon>
        <taxon>Poaceae</taxon>
        <taxon>PACMAD clade</taxon>
        <taxon>Arundinoideae</taxon>
        <taxon>Arundineae</taxon>
        <taxon>Arundo</taxon>
    </lineage>
</organism>
<accession>A0A0A9HT79</accession>
<sequence>MLYIAGEARSFGIMEELMYEMDKEMYPKDIKTWTILIASMGRQGRLARCCLPSKQ</sequence>
<protein>
    <submittedName>
        <fullName evidence="1">Uncharacterized protein</fullName>
    </submittedName>
</protein>
<name>A0A0A9HT79_ARUDO</name>
<dbReference type="EMBL" id="GBRH01158862">
    <property type="protein sequence ID" value="JAE39034.1"/>
    <property type="molecule type" value="Transcribed_RNA"/>
</dbReference>
<reference evidence="1" key="1">
    <citation type="submission" date="2014-09" db="EMBL/GenBank/DDBJ databases">
        <authorList>
            <person name="Magalhaes I.L.F."/>
            <person name="Oliveira U."/>
            <person name="Santos F.R."/>
            <person name="Vidigal T.H.D.A."/>
            <person name="Brescovit A.D."/>
            <person name="Santos A.J."/>
        </authorList>
    </citation>
    <scope>NUCLEOTIDE SEQUENCE</scope>
    <source>
        <tissue evidence="1">Shoot tissue taken approximately 20 cm above the soil surface</tissue>
    </source>
</reference>